<evidence type="ECO:0000313" key="2">
    <source>
        <dbReference type="EMBL" id="PHT73910.1"/>
    </source>
</evidence>
<keyword evidence="3" id="KW-1185">Reference proteome</keyword>
<evidence type="ECO:0000313" key="3">
    <source>
        <dbReference type="Proteomes" id="UP000222542"/>
    </source>
</evidence>
<dbReference type="Gramene" id="PHT73910">
    <property type="protein sequence ID" value="PHT73910"/>
    <property type="gene ID" value="T459_21187"/>
</dbReference>
<accession>A0A2G2YVW5</accession>
<dbReference type="STRING" id="4072.A0A2G2YVW5"/>
<proteinExistence type="predicted"/>
<reference evidence="2 3" key="2">
    <citation type="journal article" date="2017" name="Genome Biol.">
        <title>New reference genome sequences of hot pepper reveal the massive evolution of plant disease-resistance genes by retroduplication.</title>
        <authorList>
            <person name="Kim S."/>
            <person name="Park J."/>
            <person name="Yeom S.I."/>
            <person name="Kim Y.M."/>
            <person name="Seo E."/>
            <person name="Kim K.T."/>
            <person name="Kim M.S."/>
            <person name="Lee J.M."/>
            <person name="Cheong K."/>
            <person name="Shin H.S."/>
            <person name="Kim S.B."/>
            <person name="Han K."/>
            <person name="Lee J."/>
            <person name="Park M."/>
            <person name="Lee H.A."/>
            <person name="Lee H.Y."/>
            <person name="Lee Y."/>
            <person name="Oh S."/>
            <person name="Lee J.H."/>
            <person name="Choi E."/>
            <person name="Choi E."/>
            <person name="Lee S.E."/>
            <person name="Jeon J."/>
            <person name="Kim H."/>
            <person name="Choi G."/>
            <person name="Song H."/>
            <person name="Lee J."/>
            <person name="Lee S.C."/>
            <person name="Kwon J.K."/>
            <person name="Lee H.Y."/>
            <person name="Koo N."/>
            <person name="Hong Y."/>
            <person name="Kim R.W."/>
            <person name="Kang W.H."/>
            <person name="Huh J.H."/>
            <person name="Kang B.C."/>
            <person name="Yang T.J."/>
            <person name="Lee Y.H."/>
            <person name="Bennetzen J.L."/>
            <person name="Choi D."/>
        </authorList>
    </citation>
    <scope>NUCLEOTIDE SEQUENCE [LARGE SCALE GENOMIC DNA]</scope>
    <source>
        <strain evidence="3">cv. CM334</strain>
    </source>
</reference>
<organism evidence="2 3">
    <name type="scientific">Capsicum annuum</name>
    <name type="common">Capsicum pepper</name>
    <dbReference type="NCBI Taxonomy" id="4072"/>
    <lineage>
        <taxon>Eukaryota</taxon>
        <taxon>Viridiplantae</taxon>
        <taxon>Streptophyta</taxon>
        <taxon>Embryophyta</taxon>
        <taxon>Tracheophyta</taxon>
        <taxon>Spermatophyta</taxon>
        <taxon>Magnoliopsida</taxon>
        <taxon>eudicotyledons</taxon>
        <taxon>Gunneridae</taxon>
        <taxon>Pentapetalae</taxon>
        <taxon>asterids</taxon>
        <taxon>lamiids</taxon>
        <taxon>Solanales</taxon>
        <taxon>Solanaceae</taxon>
        <taxon>Solanoideae</taxon>
        <taxon>Capsiceae</taxon>
        <taxon>Capsicum</taxon>
    </lineage>
</organism>
<evidence type="ECO:0000256" key="1">
    <source>
        <dbReference type="SAM" id="MobiDB-lite"/>
    </source>
</evidence>
<dbReference type="AlphaFoldDB" id="A0A2G2YVW5"/>
<sequence length="144" mass="16221">MFDVAGFQTGRGLQRRSSSLLSHSMDHVSRSFSRELGLMSWPESTYKAMQCRHDGEQVDQQETNMSTRAMQLNIFGSMISNTRRRPRSFPGIGAVKTSHGMGYRKLTSHSQSYPEVRSDRAQTLVSARNLLVQAVETTSYTNAK</sequence>
<reference evidence="2 3" key="1">
    <citation type="journal article" date="2014" name="Nat. Genet.">
        <title>Genome sequence of the hot pepper provides insights into the evolution of pungency in Capsicum species.</title>
        <authorList>
            <person name="Kim S."/>
            <person name="Park M."/>
            <person name="Yeom S.I."/>
            <person name="Kim Y.M."/>
            <person name="Lee J.M."/>
            <person name="Lee H.A."/>
            <person name="Seo E."/>
            <person name="Choi J."/>
            <person name="Cheong K."/>
            <person name="Kim K.T."/>
            <person name="Jung K."/>
            <person name="Lee G.W."/>
            <person name="Oh S.K."/>
            <person name="Bae C."/>
            <person name="Kim S.B."/>
            <person name="Lee H.Y."/>
            <person name="Kim S.Y."/>
            <person name="Kim M.S."/>
            <person name="Kang B.C."/>
            <person name="Jo Y.D."/>
            <person name="Yang H.B."/>
            <person name="Jeong H.J."/>
            <person name="Kang W.H."/>
            <person name="Kwon J.K."/>
            <person name="Shin C."/>
            <person name="Lim J.Y."/>
            <person name="Park J.H."/>
            <person name="Huh J.H."/>
            <person name="Kim J.S."/>
            <person name="Kim B.D."/>
            <person name="Cohen O."/>
            <person name="Paran I."/>
            <person name="Suh M.C."/>
            <person name="Lee S.B."/>
            <person name="Kim Y.K."/>
            <person name="Shin Y."/>
            <person name="Noh S.J."/>
            <person name="Park J."/>
            <person name="Seo Y.S."/>
            <person name="Kwon S.Y."/>
            <person name="Kim H.A."/>
            <person name="Park J.M."/>
            <person name="Kim H.J."/>
            <person name="Choi S.B."/>
            <person name="Bosland P.W."/>
            <person name="Reeves G."/>
            <person name="Jo S.H."/>
            <person name="Lee B.W."/>
            <person name="Cho H.T."/>
            <person name="Choi H.S."/>
            <person name="Lee M.S."/>
            <person name="Yu Y."/>
            <person name="Do Choi Y."/>
            <person name="Park B.S."/>
            <person name="van Deynze A."/>
            <person name="Ashrafi H."/>
            <person name="Hill T."/>
            <person name="Kim W.T."/>
            <person name="Pai H.S."/>
            <person name="Ahn H.K."/>
            <person name="Yeam I."/>
            <person name="Giovannoni J.J."/>
            <person name="Rose J.K."/>
            <person name="Sorensen I."/>
            <person name="Lee S.J."/>
            <person name="Kim R.W."/>
            <person name="Choi I.Y."/>
            <person name="Choi B.S."/>
            <person name="Lim J.S."/>
            <person name="Lee Y.H."/>
            <person name="Choi D."/>
        </authorList>
    </citation>
    <scope>NUCLEOTIDE SEQUENCE [LARGE SCALE GENOMIC DNA]</scope>
    <source>
        <strain evidence="3">cv. CM334</strain>
    </source>
</reference>
<name>A0A2G2YVW5_CAPAN</name>
<dbReference type="EMBL" id="AYRZ02000008">
    <property type="protein sequence ID" value="PHT73910.1"/>
    <property type="molecule type" value="Genomic_DNA"/>
</dbReference>
<feature type="region of interest" description="Disordered" evidence="1">
    <location>
        <begin position="1"/>
        <end position="21"/>
    </location>
</feature>
<dbReference type="Proteomes" id="UP000222542">
    <property type="component" value="Unassembled WGS sequence"/>
</dbReference>
<feature type="compositionally biased region" description="Low complexity" evidence="1">
    <location>
        <begin position="11"/>
        <end position="21"/>
    </location>
</feature>
<protein>
    <submittedName>
        <fullName evidence="2">Uncharacterized protein</fullName>
    </submittedName>
</protein>
<gene>
    <name evidence="2" type="ORF">T459_21187</name>
</gene>
<comment type="caution">
    <text evidence="2">The sequence shown here is derived from an EMBL/GenBank/DDBJ whole genome shotgun (WGS) entry which is preliminary data.</text>
</comment>